<keyword evidence="1" id="KW-0812">Transmembrane</keyword>
<protein>
    <submittedName>
        <fullName evidence="2">Uncharacterized protein</fullName>
    </submittedName>
</protein>
<sequence>MASSRYIQSNLLGLSRAANAHFPQLAASAALISASLGVRVVSRVAQPKTPLFLVPSTCGCLIDFWLSILGRWAFRGGPFRMCCMSRMHPACTMRLSVSSFLWFRFHAKLMTRPRNLDRNLCVPDNLTSSILERCLSGGYMSSNCTYSH</sequence>
<feature type="transmembrane region" description="Helical" evidence="1">
    <location>
        <begin position="52"/>
        <end position="74"/>
    </location>
</feature>
<feature type="transmembrane region" description="Helical" evidence="1">
    <location>
        <begin position="20"/>
        <end position="40"/>
    </location>
</feature>
<keyword evidence="3" id="KW-1185">Reference proteome</keyword>
<accession>A0ABR1YKP5</accession>
<proteinExistence type="predicted"/>
<name>A0ABR1YKP5_9PEZI</name>
<dbReference type="Proteomes" id="UP001492380">
    <property type="component" value="Unassembled WGS sequence"/>
</dbReference>
<dbReference type="EMBL" id="JBBWRZ010000007">
    <property type="protein sequence ID" value="KAK8232358.1"/>
    <property type="molecule type" value="Genomic_DNA"/>
</dbReference>
<keyword evidence="1" id="KW-0472">Membrane</keyword>
<keyword evidence="1" id="KW-1133">Transmembrane helix</keyword>
<organism evidence="2 3">
    <name type="scientific">Phyllosticta capitalensis</name>
    <dbReference type="NCBI Taxonomy" id="121624"/>
    <lineage>
        <taxon>Eukaryota</taxon>
        <taxon>Fungi</taxon>
        <taxon>Dikarya</taxon>
        <taxon>Ascomycota</taxon>
        <taxon>Pezizomycotina</taxon>
        <taxon>Dothideomycetes</taxon>
        <taxon>Dothideomycetes incertae sedis</taxon>
        <taxon>Botryosphaeriales</taxon>
        <taxon>Phyllostictaceae</taxon>
        <taxon>Phyllosticta</taxon>
    </lineage>
</organism>
<evidence type="ECO:0000313" key="3">
    <source>
        <dbReference type="Proteomes" id="UP001492380"/>
    </source>
</evidence>
<reference evidence="2 3" key="1">
    <citation type="submission" date="2024-04" db="EMBL/GenBank/DDBJ databases">
        <title>Phyllosticta paracitricarpa is synonymous to the EU quarantine fungus P. citricarpa based on phylogenomic analyses.</title>
        <authorList>
            <consortium name="Lawrence Berkeley National Laboratory"/>
            <person name="Van Ingen-Buijs V.A."/>
            <person name="Van Westerhoven A.C."/>
            <person name="Haridas S."/>
            <person name="Skiadas P."/>
            <person name="Martin F."/>
            <person name="Groenewald J.Z."/>
            <person name="Crous P.W."/>
            <person name="Seidl M.F."/>
        </authorList>
    </citation>
    <scope>NUCLEOTIDE SEQUENCE [LARGE SCALE GENOMIC DNA]</scope>
    <source>
        <strain evidence="2 3">CBS 123374</strain>
    </source>
</reference>
<comment type="caution">
    <text evidence="2">The sequence shown here is derived from an EMBL/GenBank/DDBJ whole genome shotgun (WGS) entry which is preliminary data.</text>
</comment>
<gene>
    <name evidence="2" type="ORF">HDK90DRAFT_307282</name>
</gene>
<evidence type="ECO:0000256" key="1">
    <source>
        <dbReference type="SAM" id="Phobius"/>
    </source>
</evidence>
<evidence type="ECO:0000313" key="2">
    <source>
        <dbReference type="EMBL" id="KAK8232358.1"/>
    </source>
</evidence>